<dbReference type="RefSeq" id="XP_047773161.1">
    <property type="nucleotide sequence ID" value="XM_047918315.1"/>
</dbReference>
<keyword evidence="2" id="KW-1185">Reference proteome</keyword>
<dbReference type="EMBL" id="JADCUA010000036">
    <property type="protein sequence ID" value="KAH9829718.1"/>
    <property type="molecule type" value="Genomic_DNA"/>
</dbReference>
<dbReference type="Proteomes" id="UP000814176">
    <property type="component" value="Unassembled WGS sequence"/>
</dbReference>
<protein>
    <recommendedName>
        <fullName evidence="3">F-box domain-containing protein</fullName>
    </recommendedName>
</protein>
<name>A0ABQ8JZI4_9APHY</name>
<organism evidence="1 2">
    <name type="scientific">Rhodofomes roseus</name>
    <dbReference type="NCBI Taxonomy" id="34475"/>
    <lineage>
        <taxon>Eukaryota</taxon>
        <taxon>Fungi</taxon>
        <taxon>Dikarya</taxon>
        <taxon>Basidiomycota</taxon>
        <taxon>Agaricomycotina</taxon>
        <taxon>Agaricomycetes</taxon>
        <taxon>Polyporales</taxon>
        <taxon>Rhodofomes</taxon>
    </lineage>
</organism>
<accession>A0ABQ8JZI4</accession>
<dbReference type="GeneID" id="71999047"/>
<gene>
    <name evidence="1" type="ORF">C8Q71DRAFT_399421</name>
</gene>
<dbReference type="Gene3D" id="1.20.1280.50">
    <property type="match status" value="1"/>
</dbReference>
<evidence type="ECO:0000313" key="2">
    <source>
        <dbReference type="Proteomes" id="UP000814176"/>
    </source>
</evidence>
<proteinExistence type="predicted"/>
<sequence>MRTFVVNERVAEDHHERASSPIDPARCAAINKLPPDVLLLIFHQVRYTIQESPDGRIPTIGQDDTHLRPSYQHPTRTYFFSELIASVCRHWREVMSATSSFWTHLVIWIGEEPTPLSHIRDHLAWSREHLLDICVLSGRPLGAPYSSAMEKAQVDATMELLVPHMQRWKTLCMNVLYSTSLPLPRIDIVGRADNLVELEQLFFDDSAAVADAADSSVIREFHTPRLDVLIMSGLHFRESYVKPFPRHAMPTWLNEVKILGYGAHHPAFPVVDLLRCLVSCEVLDDVELADLALDLSYMGPPVLPPASSWTPCVCLVGLPGNIIAEYHRLLDYPFAETISYTRCTMERPARLCEWHSLDLNEINSPPSLLSFLLLGQNRFSGNEVSFTDCDGLVPAVLSFIARPLLGGALWPCATVTRLTIDRCERFRSSHLREVLEARRSAHAATGYAEQDDPGFVVNPITELYVSDCCELDPGDKEWFDANVYWVCWDNWWGGTASQHHNWPRS</sequence>
<reference evidence="1 2" key="1">
    <citation type="journal article" date="2021" name="Environ. Microbiol.">
        <title>Gene family expansions and transcriptome signatures uncover fungal adaptations to wood decay.</title>
        <authorList>
            <person name="Hage H."/>
            <person name="Miyauchi S."/>
            <person name="Viragh M."/>
            <person name="Drula E."/>
            <person name="Min B."/>
            <person name="Chaduli D."/>
            <person name="Navarro D."/>
            <person name="Favel A."/>
            <person name="Norest M."/>
            <person name="Lesage-Meessen L."/>
            <person name="Balint B."/>
            <person name="Merenyi Z."/>
            <person name="de Eugenio L."/>
            <person name="Morin E."/>
            <person name="Martinez A.T."/>
            <person name="Baldrian P."/>
            <person name="Stursova M."/>
            <person name="Martinez M.J."/>
            <person name="Novotny C."/>
            <person name="Magnuson J.K."/>
            <person name="Spatafora J.W."/>
            <person name="Maurice S."/>
            <person name="Pangilinan J."/>
            <person name="Andreopoulos W."/>
            <person name="LaButti K."/>
            <person name="Hundley H."/>
            <person name="Na H."/>
            <person name="Kuo A."/>
            <person name="Barry K."/>
            <person name="Lipzen A."/>
            <person name="Henrissat B."/>
            <person name="Riley R."/>
            <person name="Ahrendt S."/>
            <person name="Nagy L.G."/>
            <person name="Grigoriev I.V."/>
            <person name="Martin F."/>
            <person name="Rosso M.N."/>
        </authorList>
    </citation>
    <scope>NUCLEOTIDE SEQUENCE [LARGE SCALE GENOMIC DNA]</scope>
    <source>
        <strain evidence="1 2">CIRM-BRFM 1785</strain>
    </source>
</reference>
<evidence type="ECO:0000313" key="1">
    <source>
        <dbReference type="EMBL" id="KAH9829718.1"/>
    </source>
</evidence>
<comment type="caution">
    <text evidence="1">The sequence shown here is derived from an EMBL/GenBank/DDBJ whole genome shotgun (WGS) entry which is preliminary data.</text>
</comment>
<evidence type="ECO:0008006" key="3">
    <source>
        <dbReference type="Google" id="ProtNLM"/>
    </source>
</evidence>